<organism evidence="1 2">
    <name type="scientific">Puccinia triticina</name>
    <dbReference type="NCBI Taxonomy" id="208348"/>
    <lineage>
        <taxon>Eukaryota</taxon>
        <taxon>Fungi</taxon>
        <taxon>Dikarya</taxon>
        <taxon>Basidiomycota</taxon>
        <taxon>Pucciniomycotina</taxon>
        <taxon>Pucciniomycetes</taxon>
        <taxon>Pucciniales</taxon>
        <taxon>Pucciniaceae</taxon>
        <taxon>Puccinia</taxon>
    </lineage>
</organism>
<evidence type="ECO:0000313" key="2">
    <source>
        <dbReference type="Proteomes" id="UP001164743"/>
    </source>
</evidence>
<reference evidence="1" key="1">
    <citation type="submission" date="2022-10" db="EMBL/GenBank/DDBJ databases">
        <title>Puccinia triticina Genome sequencing and assembly.</title>
        <authorList>
            <person name="Li C."/>
        </authorList>
    </citation>
    <scope>NUCLEOTIDE SEQUENCE</scope>
    <source>
        <strain evidence="1">Pt15</strain>
    </source>
</reference>
<evidence type="ECO:0000313" key="1">
    <source>
        <dbReference type="EMBL" id="WAQ81820.1"/>
    </source>
</evidence>
<name>A0ABY7C9H2_9BASI</name>
<dbReference type="GeneID" id="77807017"/>
<dbReference type="RefSeq" id="XP_053017375.1">
    <property type="nucleotide sequence ID" value="XM_053166122.1"/>
</dbReference>
<dbReference type="Proteomes" id="UP001164743">
    <property type="component" value="Chromosome 2A"/>
</dbReference>
<dbReference type="EMBL" id="CP110422">
    <property type="protein sequence ID" value="WAQ81820.1"/>
    <property type="molecule type" value="Genomic_DNA"/>
</dbReference>
<protein>
    <submittedName>
        <fullName evidence="1">Uncharacterized protein</fullName>
    </submittedName>
</protein>
<proteinExistence type="predicted"/>
<accession>A0ABY7C9H2</accession>
<sequence length="107" mass="12479">MHPLDWSLTLDDKEKYQDVIYIQAKQALDRLTQERFSPILALEDLDRQPAVKEIQSVQKWACEPVGRKWVIDFVVMATPEDLKANACQCWEWPIDTCPKVLLCPFDC</sequence>
<gene>
    <name evidence="1" type="ORF">PtA15_2A132</name>
</gene>
<dbReference type="Gene3D" id="3.40.50.20">
    <property type="match status" value="1"/>
</dbReference>
<keyword evidence="2" id="KW-1185">Reference proteome</keyword>